<feature type="active site" description="Proton donor" evidence="6">
    <location>
        <position position="684"/>
    </location>
</feature>
<evidence type="ECO:0000256" key="2">
    <source>
        <dbReference type="ARBA" id="ARBA00004922"/>
    </source>
</evidence>
<protein>
    <recommendedName>
        <fullName evidence="9">alpha-1,2-Mannosidase</fullName>
        <ecNumber evidence="9">3.2.1.-</ecNumber>
    </recommendedName>
</protein>
<accession>A0A3D8RU01</accession>
<keyword evidence="12" id="KW-1185">Reference proteome</keyword>
<feature type="binding site" evidence="7">
    <location>
        <position position="994"/>
    </location>
    <ligand>
        <name>Ca(2+)</name>
        <dbReference type="ChEBI" id="CHEBI:29108"/>
    </ligand>
</feature>
<dbReference type="InterPro" id="IPR001382">
    <property type="entry name" value="Glyco_hydro_47"/>
</dbReference>
<comment type="cofactor">
    <cofactor evidence="1 7">
        <name>Ca(2+)</name>
        <dbReference type="ChEBI" id="CHEBI:29108"/>
    </cofactor>
</comment>
<dbReference type="GO" id="GO:0016020">
    <property type="term" value="C:membrane"/>
    <property type="evidence" value="ECO:0007669"/>
    <property type="project" value="InterPro"/>
</dbReference>
<feature type="compositionally biased region" description="Basic and acidic residues" evidence="10">
    <location>
        <begin position="484"/>
        <end position="505"/>
    </location>
</feature>
<keyword evidence="4 9" id="KW-0378">Hydrolase</keyword>
<name>A0A3D8RU01_9HELO</name>
<keyword evidence="5 8" id="KW-1015">Disulfide bond</keyword>
<dbReference type="Proteomes" id="UP000256645">
    <property type="component" value="Unassembled WGS sequence"/>
</dbReference>
<dbReference type="OrthoDB" id="10052040at2759"/>
<dbReference type="AlphaFoldDB" id="A0A3D8RU01"/>
<dbReference type="GO" id="GO:0005783">
    <property type="term" value="C:endoplasmic reticulum"/>
    <property type="evidence" value="ECO:0007669"/>
    <property type="project" value="TreeGrafter"/>
</dbReference>
<dbReference type="GO" id="GO:0036503">
    <property type="term" value="P:ERAD pathway"/>
    <property type="evidence" value="ECO:0007669"/>
    <property type="project" value="UniProtKB-ARBA"/>
</dbReference>
<evidence type="ECO:0000313" key="11">
    <source>
        <dbReference type="EMBL" id="RDW77271.1"/>
    </source>
</evidence>
<feature type="region of interest" description="Disordered" evidence="10">
    <location>
        <begin position="47"/>
        <end position="91"/>
    </location>
</feature>
<dbReference type="FunFam" id="1.50.10.10:FF:000044">
    <property type="entry name" value="alpha-1,2-Mannosidase"/>
    <property type="match status" value="1"/>
</dbReference>
<dbReference type="InterPro" id="IPR050749">
    <property type="entry name" value="Glycosyl_Hydrolase_47"/>
</dbReference>
<reference evidence="11 12" key="1">
    <citation type="journal article" date="2018" name="IMA Fungus">
        <title>IMA Genome-F 9: Draft genome sequence of Annulohypoxylon stygium, Aspergillus mulundensis, Berkeleyomyces basicola (syn. Thielaviopsis basicola), Ceratocystis smalleyi, two Cercospora beticola strains, Coleophoma cylindrospora, Fusarium fracticaudum, Phialophora cf. hyalina, and Morchella septimelata.</title>
        <authorList>
            <person name="Wingfield B.D."/>
            <person name="Bills G.F."/>
            <person name="Dong Y."/>
            <person name="Huang W."/>
            <person name="Nel W.J."/>
            <person name="Swalarsk-Parry B.S."/>
            <person name="Vaghefi N."/>
            <person name="Wilken P.M."/>
            <person name="An Z."/>
            <person name="de Beer Z.W."/>
            <person name="De Vos L."/>
            <person name="Chen L."/>
            <person name="Duong T.A."/>
            <person name="Gao Y."/>
            <person name="Hammerbacher A."/>
            <person name="Kikkert J.R."/>
            <person name="Li Y."/>
            <person name="Li H."/>
            <person name="Li K."/>
            <person name="Li Q."/>
            <person name="Liu X."/>
            <person name="Ma X."/>
            <person name="Naidoo K."/>
            <person name="Pethybridge S.J."/>
            <person name="Sun J."/>
            <person name="Steenkamp E.T."/>
            <person name="van der Nest M.A."/>
            <person name="van Wyk S."/>
            <person name="Wingfield M.J."/>
            <person name="Xiong C."/>
            <person name="Yue Q."/>
            <person name="Zhang X."/>
        </authorList>
    </citation>
    <scope>NUCLEOTIDE SEQUENCE [LARGE SCALE GENOMIC DNA]</scope>
    <source>
        <strain evidence="11 12">BP6252</strain>
    </source>
</reference>
<keyword evidence="9" id="KW-0326">Glycosidase</keyword>
<evidence type="ECO:0000256" key="7">
    <source>
        <dbReference type="PIRSR" id="PIRSR601382-2"/>
    </source>
</evidence>
<evidence type="ECO:0000256" key="6">
    <source>
        <dbReference type="PIRSR" id="PIRSR601382-1"/>
    </source>
</evidence>
<feature type="active site" evidence="6">
    <location>
        <position position="567"/>
    </location>
</feature>
<feature type="compositionally biased region" description="Basic and acidic residues" evidence="10">
    <location>
        <begin position="47"/>
        <end position="81"/>
    </location>
</feature>
<organism evidence="11 12">
    <name type="scientific">Coleophoma cylindrospora</name>
    <dbReference type="NCBI Taxonomy" id="1849047"/>
    <lineage>
        <taxon>Eukaryota</taxon>
        <taxon>Fungi</taxon>
        <taxon>Dikarya</taxon>
        <taxon>Ascomycota</taxon>
        <taxon>Pezizomycotina</taxon>
        <taxon>Leotiomycetes</taxon>
        <taxon>Helotiales</taxon>
        <taxon>Dermateaceae</taxon>
        <taxon>Coleophoma</taxon>
    </lineage>
</organism>
<evidence type="ECO:0000256" key="5">
    <source>
        <dbReference type="ARBA" id="ARBA00023157"/>
    </source>
</evidence>
<dbReference type="PANTHER" id="PTHR11742">
    <property type="entry name" value="MANNOSYL-OLIGOSACCHARIDE ALPHA-1,2-MANNOSIDASE-RELATED"/>
    <property type="match status" value="1"/>
</dbReference>
<feature type="compositionally biased region" description="Polar residues" evidence="10">
    <location>
        <begin position="808"/>
        <end position="825"/>
    </location>
</feature>
<dbReference type="InterPro" id="IPR036026">
    <property type="entry name" value="Seven-hairpin_glycosidases"/>
</dbReference>
<sequence length="1006" mass="111036">MLRIPIRLRRYRVFLICAAIVIVALVRFSRTNAWEYSSVGRFDFGGHQETQEQIDRQTPPERQKDNLAEKPNSPKDGDDRPLAVAPGATSSNVVVKTTSSASFPTLHAVQPTPTLDNTVPRVIIPDRRPQAQIGLYEDEPEEQILYPVNPPGRQEHPVFSQVPTTIHWEKQTEHYPVPTGEIIQLPTGKPLAIPRIQHVFDDETPDAKYNREKRQTKVREEFKRAWNGYRKNAWLHDELSPVSGKFRDPFCGWAATLVDTLDTLWIMGLREEFEEAAKAVDLIDFTTSPRNDIPLFETTIRYLGGLLAAYDVSEGKYQNLLTKAVELADVLMGAFDTPNRMPVLYYHWKPAFASQPHRASTRANLAELGSLSMEFTRLAQITKEAKYYDAVARITDALSEWQDRGTKLGGVFPDNVDASGCNRTTTVTLPISLDANGHEYHYSHPGKPVGFTPDVPGAVPEPVPKKKATQQQDIAVQIIPGEPSKAKIVDWDNEKNSPKSKRDLDSSGPSNNTVSPSQSLPSREAPVSQVGFGNRFKQEAEQCEPQGLVSSGAGFGWDTFSMGGGQDSTYEYFTKQHLLLGGLEEKYPKMYKKTANAIRKWMLYRPMLPDNRDVLFSGKVTTRGHPTEDLRLSADVTHLTCFIGGMMGMSAKVFGIDADLEIAKKLTDGCVWAYEATKSGIMPEGAKTVACESTVSCPWNQTIYYLAIDPSKDQRDYVLAEYDKAKAQAVIDDAAKAAAAKAVAASQTSTAAVSPSDVADSPSDAADSPGDAADFPGDAATGNNEQGASSPPSSSPVQKRQLGPGGSNVASSASSQDLSKPTPSRSKGKLYEEMSKNTETELDAAPVGFANNVPPTKTTPSGSELQVPPEDPNRPLSHQEFVEARIKQLDLPAGFVTVDSAKYILRPEAIESVWYMYRITGEQVWADKGWKMFESIINATSTPWGHSAIYDVLATTPQLNDEMESFWLAETLKYFYLLYSPPDLISLDDWVLNTEAHPFKRPKTSS</sequence>
<feature type="region of interest" description="Disordered" evidence="10">
    <location>
        <begin position="444"/>
        <end position="528"/>
    </location>
</feature>
<dbReference type="EC" id="3.2.1.-" evidence="9"/>
<evidence type="ECO:0000256" key="3">
    <source>
        <dbReference type="ARBA" id="ARBA00007658"/>
    </source>
</evidence>
<evidence type="ECO:0000313" key="12">
    <source>
        <dbReference type="Proteomes" id="UP000256645"/>
    </source>
</evidence>
<dbReference type="Pfam" id="PF01532">
    <property type="entry name" value="Glyco_hydro_47"/>
    <property type="match status" value="1"/>
</dbReference>
<dbReference type="GO" id="GO:0004571">
    <property type="term" value="F:mannosyl-oligosaccharide 1,2-alpha-mannosidase activity"/>
    <property type="evidence" value="ECO:0007669"/>
    <property type="project" value="InterPro"/>
</dbReference>
<feature type="compositionally biased region" description="Polar residues" evidence="10">
    <location>
        <begin position="781"/>
        <end position="798"/>
    </location>
</feature>
<keyword evidence="7" id="KW-0479">Metal-binding</keyword>
<feature type="disulfide bond" evidence="8">
    <location>
        <begin position="641"/>
        <end position="670"/>
    </location>
</feature>
<evidence type="ECO:0000256" key="10">
    <source>
        <dbReference type="SAM" id="MobiDB-lite"/>
    </source>
</evidence>
<dbReference type="PRINTS" id="PR00747">
    <property type="entry name" value="GLYHDRLASE47"/>
</dbReference>
<dbReference type="PANTHER" id="PTHR11742:SF103">
    <property type="entry name" value="ENDOPLASMIC RETICULUM MANNOSIDASE MNL2-RELATED"/>
    <property type="match status" value="1"/>
</dbReference>
<feature type="compositionally biased region" description="Basic and acidic residues" evidence="10">
    <location>
        <begin position="829"/>
        <end position="839"/>
    </location>
</feature>
<feature type="active site" evidence="6">
    <location>
        <position position="908"/>
    </location>
</feature>
<dbReference type="SUPFAM" id="SSF48225">
    <property type="entry name" value="Seven-hairpin glycosidases"/>
    <property type="match status" value="1"/>
</dbReference>
<gene>
    <name evidence="11" type="ORF">BP6252_05324</name>
</gene>
<comment type="similarity">
    <text evidence="3 9">Belongs to the glycosyl hydrolase 47 family.</text>
</comment>
<evidence type="ECO:0000256" key="9">
    <source>
        <dbReference type="RuleBase" id="RU361193"/>
    </source>
</evidence>
<evidence type="ECO:0000256" key="8">
    <source>
        <dbReference type="PIRSR" id="PIRSR601382-3"/>
    </source>
</evidence>
<evidence type="ECO:0000256" key="1">
    <source>
        <dbReference type="ARBA" id="ARBA00001913"/>
    </source>
</evidence>
<comment type="caution">
    <text evidence="11">The sequence shown here is derived from an EMBL/GenBank/DDBJ whole genome shotgun (WGS) entry which is preliminary data.</text>
</comment>
<dbReference type="GO" id="GO:0005509">
    <property type="term" value="F:calcium ion binding"/>
    <property type="evidence" value="ECO:0007669"/>
    <property type="project" value="InterPro"/>
</dbReference>
<dbReference type="Gene3D" id="1.50.10.10">
    <property type="match status" value="3"/>
</dbReference>
<dbReference type="GO" id="GO:0005975">
    <property type="term" value="P:carbohydrate metabolic process"/>
    <property type="evidence" value="ECO:0007669"/>
    <property type="project" value="InterPro"/>
</dbReference>
<feature type="region of interest" description="Disordered" evidence="10">
    <location>
        <begin position="746"/>
        <end position="876"/>
    </location>
</feature>
<feature type="active site" description="Proton donor" evidence="6">
    <location>
        <position position="297"/>
    </location>
</feature>
<dbReference type="STRING" id="1849047.A0A3D8RU01"/>
<proteinExistence type="inferred from homology"/>
<dbReference type="EMBL" id="PDLM01000005">
    <property type="protein sequence ID" value="RDW77271.1"/>
    <property type="molecule type" value="Genomic_DNA"/>
</dbReference>
<dbReference type="UniPathway" id="UPA00378"/>
<keyword evidence="7" id="KW-0106">Calcium</keyword>
<feature type="compositionally biased region" description="Low complexity" evidence="10">
    <location>
        <begin position="746"/>
        <end position="780"/>
    </location>
</feature>
<evidence type="ECO:0000256" key="4">
    <source>
        <dbReference type="ARBA" id="ARBA00022801"/>
    </source>
</evidence>
<feature type="compositionally biased region" description="Polar residues" evidence="10">
    <location>
        <begin position="853"/>
        <end position="864"/>
    </location>
</feature>
<comment type="pathway">
    <text evidence="2">Protein modification; protein glycosylation.</text>
</comment>
<feature type="compositionally biased region" description="Polar residues" evidence="10">
    <location>
        <begin position="507"/>
        <end position="521"/>
    </location>
</feature>
<dbReference type="InterPro" id="IPR012341">
    <property type="entry name" value="6hp_glycosidase-like_sf"/>
</dbReference>